<name>A0A9X4LXQ6_9ACTN</name>
<dbReference type="SUPFAM" id="SSF46785">
    <property type="entry name" value="Winged helix' DNA-binding domain"/>
    <property type="match status" value="1"/>
</dbReference>
<dbReference type="Proteomes" id="UP001152755">
    <property type="component" value="Unassembled WGS sequence"/>
</dbReference>
<dbReference type="Gene3D" id="1.10.10.10">
    <property type="entry name" value="Winged helix-like DNA-binding domain superfamily/Winged helix DNA-binding domain"/>
    <property type="match status" value="1"/>
</dbReference>
<dbReference type="InterPro" id="IPR005119">
    <property type="entry name" value="LysR_subst-bd"/>
</dbReference>
<dbReference type="RefSeq" id="WP_332519479.1">
    <property type="nucleotide sequence ID" value="NZ_JANRHA010000003.1"/>
</dbReference>
<dbReference type="PANTHER" id="PTHR30346:SF17">
    <property type="entry name" value="LYSR FAMILY TRANSCRIPTIONAL REGULATOR"/>
    <property type="match status" value="1"/>
</dbReference>
<dbReference type="GO" id="GO:0003677">
    <property type="term" value="F:DNA binding"/>
    <property type="evidence" value="ECO:0007669"/>
    <property type="project" value="UniProtKB-KW"/>
</dbReference>
<dbReference type="CDD" id="cd08414">
    <property type="entry name" value="PBP2_LTTR_aromatics_like"/>
    <property type="match status" value="1"/>
</dbReference>
<dbReference type="AlphaFoldDB" id="A0A9X4LXQ6"/>
<dbReference type="Pfam" id="PF03466">
    <property type="entry name" value="LysR_substrate"/>
    <property type="match status" value="1"/>
</dbReference>
<accession>A0A9X4LXQ6</accession>
<keyword evidence="3" id="KW-0238">DNA-binding</keyword>
<evidence type="ECO:0000256" key="1">
    <source>
        <dbReference type="ARBA" id="ARBA00009437"/>
    </source>
</evidence>
<keyword evidence="4" id="KW-0010">Activator</keyword>
<feature type="domain" description="HTH lysR-type" evidence="6">
    <location>
        <begin position="1"/>
        <end position="58"/>
    </location>
</feature>
<evidence type="ECO:0000256" key="5">
    <source>
        <dbReference type="ARBA" id="ARBA00023163"/>
    </source>
</evidence>
<keyword evidence="2" id="KW-0805">Transcription regulation</keyword>
<dbReference type="PROSITE" id="PS50931">
    <property type="entry name" value="HTH_LYSR"/>
    <property type="match status" value="1"/>
</dbReference>
<sequence length="290" mass="31030">MELRHLRYFTAVAEELHFGRAAARLYVTQSTLSVQIQQLEAEIGGALLARSSRQVQLTEAGRLLYAEACRTLDQADRALYVTRQSVLGEIGSIRIGFAGVAAFSGVLPADLRTFHRAHPDVEIEIGEELPPSGVVDELRSGAIDLGYTHDMESISPDEFTRTFRKRIELTAALPASHRLCAKDALSKADLDTETLIVPATDPGIASIAERIRPIAPGGSAGVRLVPTTLGVLTLAAAGMGVAIVPEDTSLIALGDLVYRPIADVTGPDMVVLHRRGETFGPVLAFSAAIR</sequence>
<evidence type="ECO:0000313" key="8">
    <source>
        <dbReference type="Proteomes" id="UP001152755"/>
    </source>
</evidence>
<dbReference type="EMBL" id="JANRHA010000003">
    <property type="protein sequence ID" value="MDG3014229.1"/>
    <property type="molecule type" value="Genomic_DNA"/>
</dbReference>
<proteinExistence type="inferred from homology"/>
<dbReference type="PRINTS" id="PR00039">
    <property type="entry name" value="HTHLYSR"/>
</dbReference>
<dbReference type="Pfam" id="PF00126">
    <property type="entry name" value="HTH_1"/>
    <property type="match status" value="1"/>
</dbReference>
<evidence type="ECO:0000313" key="7">
    <source>
        <dbReference type="EMBL" id="MDG3014229.1"/>
    </source>
</evidence>
<dbReference type="GO" id="GO:0003700">
    <property type="term" value="F:DNA-binding transcription factor activity"/>
    <property type="evidence" value="ECO:0007669"/>
    <property type="project" value="InterPro"/>
</dbReference>
<organism evidence="7 8">
    <name type="scientific">Speluncibacter jeojiensis</name>
    <dbReference type="NCBI Taxonomy" id="2710754"/>
    <lineage>
        <taxon>Bacteria</taxon>
        <taxon>Bacillati</taxon>
        <taxon>Actinomycetota</taxon>
        <taxon>Actinomycetes</taxon>
        <taxon>Mycobacteriales</taxon>
        <taxon>Speluncibacteraceae</taxon>
        <taxon>Speluncibacter</taxon>
    </lineage>
</organism>
<gene>
    <name evidence="7" type="ORF">NVS88_06630</name>
</gene>
<dbReference type="Gene3D" id="3.40.190.10">
    <property type="entry name" value="Periplasmic binding protein-like II"/>
    <property type="match status" value="2"/>
</dbReference>
<evidence type="ECO:0000256" key="2">
    <source>
        <dbReference type="ARBA" id="ARBA00023015"/>
    </source>
</evidence>
<evidence type="ECO:0000259" key="6">
    <source>
        <dbReference type="PROSITE" id="PS50931"/>
    </source>
</evidence>
<dbReference type="InterPro" id="IPR036390">
    <property type="entry name" value="WH_DNA-bd_sf"/>
</dbReference>
<dbReference type="PANTHER" id="PTHR30346">
    <property type="entry name" value="TRANSCRIPTIONAL DUAL REGULATOR HCAR-RELATED"/>
    <property type="match status" value="1"/>
</dbReference>
<dbReference type="SUPFAM" id="SSF53850">
    <property type="entry name" value="Periplasmic binding protein-like II"/>
    <property type="match status" value="1"/>
</dbReference>
<dbReference type="InterPro" id="IPR036388">
    <property type="entry name" value="WH-like_DNA-bd_sf"/>
</dbReference>
<protein>
    <submittedName>
        <fullName evidence="7">LysR substrate-binding domain-containing protein</fullName>
    </submittedName>
</protein>
<evidence type="ECO:0000256" key="4">
    <source>
        <dbReference type="ARBA" id="ARBA00023159"/>
    </source>
</evidence>
<dbReference type="InterPro" id="IPR000847">
    <property type="entry name" value="LysR_HTH_N"/>
</dbReference>
<comment type="caution">
    <text evidence="7">The sequence shown here is derived from an EMBL/GenBank/DDBJ whole genome shotgun (WGS) entry which is preliminary data.</text>
</comment>
<keyword evidence="5" id="KW-0804">Transcription</keyword>
<reference evidence="7" key="1">
    <citation type="submission" date="2022-08" db="EMBL/GenBank/DDBJ databases">
        <title>Genome analysis of Corynebacteriales strain.</title>
        <authorList>
            <person name="Lee S.D."/>
        </authorList>
    </citation>
    <scope>NUCLEOTIDE SEQUENCE</scope>
    <source>
        <strain evidence="7">D3-21</strain>
    </source>
</reference>
<dbReference type="FunFam" id="1.10.10.10:FF:000001">
    <property type="entry name" value="LysR family transcriptional regulator"/>
    <property type="match status" value="1"/>
</dbReference>
<comment type="similarity">
    <text evidence="1">Belongs to the LysR transcriptional regulatory family.</text>
</comment>
<dbReference type="GO" id="GO:0032993">
    <property type="term" value="C:protein-DNA complex"/>
    <property type="evidence" value="ECO:0007669"/>
    <property type="project" value="TreeGrafter"/>
</dbReference>
<evidence type="ECO:0000256" key="3">
    <source>
        <dbReference type="ARBA" id="ARBA00023125"/>
    </source>
</evidence>
<keyword evidence="8" id="KW-1185">Reference proteome</keyword>